<protein>
    <submittedName>
        <fullName evidence="1">Uncharacterized protein</fullName>
    </submittedName>
</protein>
<evidence type="ECO:0000313" key="2">
    <source>
        <dbReference type="Proteomes" id="UP000821845"/>
    </source>
</evidence>
<proteinExistence type="predicted"/>
<accession>A0ACB7SBC4</accession>
<dbReference type="EMBL" id="CM023485">
    <property type="protein sequence ID" value="KAH6931229.1"/>
    <property type="molecule type" value="Genomic_DNA"/>
</dbReference>
<gene>
    <name evidence="1" type="ORF">HPB50_022963</name>
</gene>
<dbReference type="Proteomes" id="UP000821845">
    <property type="component" value="Chromosome 5"/>
</dbReference>
<name>A0ACB7SBC4_HYAAI</name>
<comment type="caution">
    <text evidence="1">The sequence shown here is derived from an EMBL/GenBank/DDBJ whole genome shotgun (WGS) entry which is preliminary data.</text>
</comment>
<evidence type="ECO:0000313" key="1">
    <source>
        <dbReference type="EMBL" id="KAH6931229.1"/>
    </source>
</evidence>
<sequence>MRDRDDPEEEEEMDEEEEEDQVQAPRRSVLATSCNGVSFNSLTEKKTPVVAWTPGTERAARVSAAPVGGIEACRRGGLGKWHPGNRERERVIGDRRHVLHDREVLLAVGRRAFSRADGALGRWTEAAGWPSNAGDPKSARCATLV</sequence>
<organism evidence="1 2">
    <name type="scientific">Hyalomma asiaticum</name>
    <name type="common">Tick</name>
    <dbReference type="NCBI Taxonomy" id="266040"/>
    <lineage>
        <taxon>Eukaryota</taxon>
        <taxon>Metazoa</taxon>
        <taxon>Ecdysozoa</taxon>
        <taxon>Arthropoda</taxon>
        <taxon>Chelicerata</taxon>
        <taxon>Arachnida</taxon>
        <taxon>Acari</taxon>
        <taxon>Parasitiformes</taxon>
        <taxon>Ixodida</taxon>
        <taxon>Ixodoidea</taxon>
        <taxon>Ixodidae</taxon>
        <taxon>Hyalomminae</taxon>
        <taxon>Hyalomma</taxon>
    </lineage>
</organism>
<keyword evidence="2" id="KW-1185">Reference proteome</keyword>
<reference evidence="1" key="1">
    <citation type="submission" date="2020-05" db="EMBL/GenBank/DDBJ databases">
        <title>Large-scale comparative analyses of tick genomes elucidate their genetic diversity and vector capacities.</title>
        <authorList>
            <person name="Jia N."/>
            <person name="Wang J."/>
            <person name="Shi W."/>
            <person name="Du L."/>
            <person name="Sun Y."/>
            <person name="Zhan W."/>
            <person name="Jiang J."/>
            <person name="Wang Q."/>
            <person name="Zhang B."/>
            <person name="Ji P."/>
            <person name="Sakyi L.B."/>
            <person name="Cui X."/>
            <person name="Yuan T."/>
            <person name="Jiang B."/>
            <person name="Yang W."/>
            <person name="Lam T.T.-Y."/>
            <person name="Chang Q."/>
            <person name="Ding S."/>
            <person name="Wang X."/>
            <person name="Zhu J."/>
            <person name="Ruan X."/>
            <person name="Zhao L."/>
            <person name="Wei J."/>
            <person name="Que T."/>
            <person name="Du C."/>
            <person name="Cheng J."/>
            <person name="Dai P."/>
            <person name="Han X."/>
            <person name="Huang E."/>
            <person name="Gao Y."/>
            <person name="Liu J."/>
            <person name="Shao H."/>
            <person name="Ye R."/>
            <person name="Li L."/>
            <person name="Wei W."/>
            <person name="Wang X."/>
            <person name="Wang C."/>
            <person name="Yang T."/>
            <person name="Huo Q."/>
            <person name="Li W."/>
            <person name="Guo W."/>
            <person name="Chen H."/>
            <person name="Zhou L."/>
            <person name="Ni X."/>
            <person name="Tian J."/>
            <person name="Zhou Y."/>
            <person name="Sheng Y."/>
            <person name="Liu T."/>
            <person name="Pan Y."/>
            <person name="Xia L."/>
            <person name="Li J."/>
            <person name="Zhao F."/>
            <person name="Cao W."/>
        </authorList>
    </citation>
    <scope>NUCLEOTIDE SEQUENCE</scope>
    <source>
        <strain evidence="1">Hyas-2018</strain>
    </source>
</reference>